<gene>
    <name evidence="6" type="ORF">BN869_000002617_1</name>
</gene>
<evidence type="ECO:0000313" key="6">
    <source>
        <dbReference type="EMBL" id="CEO46562.1"/>
    </source>
</evidence>
<sequence>MASHEAENNMKLMPWGPSYVDQAQAIQNRQAYQPLPKGDEVPNFDIARNKERGFVHPTIDSRKQIRVLKILPEATTANLVCEFEIVDFNGATTNSYFALSYTWGSATGADDIHDILILDGSEQQVPFCIRRNVLEFLTSDIVRKKLSGRPIYIDAICINQMDNDEKGHQIQLMQSVYSQALEVIIWLGSSIVNAKDDLNLRSLQEHGDWVWTEQGATTAGAGIGGNGNSPTDKQKLAVEFISSQPYWSRTWIIQEIMLASDLSIIVGNYIFPWSQVAKLGPQSIQSSLWHKDSHGLPLMNMTFVEGQMRFGQRSAMFGLLERKTKWDSQLASNTDKGKSKTYFVPCYVAFGTFAEHACSDPRDKFYAMLGLVEEDIRKDTVPDYHLGVSEVYEVALAASFRSVKAHLRDSLKMRLEAFGILAAHLHEAFGLKEVEICDARAKVLAKPSIDVDIQSDLTEARLLEDETGLKYRHAQACRSNHAPNSCEPHCLLTGLIQASGDSSSSILAGKESEKSRAPISNLSLAIHIRGTASGGGPLDYQGFEYGQWSGRSSLRSIQNLGLRPEVPTETSDPTRYKQCLFYTDRERADGDMYWMVDSPHGSYTAPIHIRRKTDSSDGWTVSYEDAIPKPHHATCDRCEKPIVAMRYRCLQCLDFDICSPCMKEAEQSKDEHVDQHRFEIIYHPASSISHTTNPLKYLALNFRRVPYRMHPGVFDSYLHDPDKAAAVKNCLACGIMFPWSPREGVWPPYWVANLNIMTWTPAEEGVPHIRCMGLRLRDSDPTDRPPTPMPGGYRFFGQIQLCAIRQQLAQWASSFSPPVELTPDVNLTELVDRRRKEREARGDESVRGGGEIVLLLAFPPMPRTDGVESDDIVEEDGVWALSLPRSCRPGEDEKDVPTTPAMHFWTADDFDEATIAKMKASAGRQLKLLPTKADAPMAERQWVTFRW</sequence>
<dbReference type="EMBL" id="CDPU01000005">
    <property type="protein sequence ID" value="CEO46562.1"/>
    <property type="molecule type" value="Genomic_DNA"/>
</dbReference>
<dbReference type="Pfam" id="PF00569">
    <property type="entry name" value="ZZ"/>
    <property type="match status" value="1"/>
</dbReference>
<proteinExistence type="predicted"/>
<evidence type="ECO:0000256" key="4">
    <source>
        <dbReference type="PROSITE-ProRule" id="PRU00228"/>
    </source>
</evidence>
<accession>A0A0B7JTE2</accession>
<dbReference type="PROSITE" id="PS01357">
    <property type="entry name" value="ZF_ZZ_1"/>
    <property type="match status" value="1"/>
</dbReference>
<dbReference type="GO" id="GO:0008270">
    <property type="term" value="F:zinc ion binding"/>
    <property type="evidence" value="ECO:0007669"/>
    <property type="project" value="UniProtKB-KW"/>
</dbReference>
<dbReference type="PANTHER" id="PTHR24148:SF73">
    <property type="entry name" value="HET DOMAIN PROTEIN (AFU_ORTHOLOGUE AFUA_8G01020)"/>
    <property type="match status" value="1"/>
</dbReference>
<dbReference type="SMART" id="SM00291">
    <property type="entry name" value="ZnF_ZZ"/>
    <property type="match status" value="1"/>
</dbReference>
<evidence type="ECO:0000256" key="1">
    <source>
        <dbReference type="ARBA" id="ARBA00022723"/>
    </source>
</evidence>
<protein>
    <recommendedName>
        <fullName evidence="5">ZZ-type domain-containing protein</fullName>
    </recommendedName>
</protein>
<evidence type="ECO:0000256" key="2">
    <source>
        <dbReference type="ARBA" id="ARBA00022771"/>
    </source>
</evidence>
<dbReference type="InterPro" id="IPR010730">
    <property type="entry name" value="HET"/>
</dbReference>
<name>A0A0B7JTE2_BIOOC</name>
<reference evidence="6" key="1">
    <citation type="submission" date="2015-01" db="EMBL/GenBank/DDBJ databases">
        <authorList>
            <person name="Durling Mikael"/>
        </authorList>
    </citation>
    <scope>NUCLEOTIDE SEQUENCE</scope>
</reference>
<dbReference type="CDD" id="cd02340">
    <property type="entry name" value="ZZ_NBR1_like"/>
    <property type="match status" value="1"/>
</dbReference>
<dbReference type="InterPro" id="IPR043145">
    <property type="entry name" value="Znf_ZZ_sf"/>
</dbReference>
<dbReference type="InterPro" id="IPR052895">
    <property type="entry name" value="HetReg/Transcr_Mod"/>
</dbReference>
<keyword evidence="2 4" id="KW-0863">Zinc-finger</keyword>
<feature type="domain" description="ZZ-type" evidence="5">
    <location>
        <begin position="630"/>
        <end position="686"/>
    </location>
</feature>
<dbReference type="InterPro" id="IPR000433">
    <property type="entry name" value="Znf_ZZ"/>
</dbReference>
<dbReference type="AlphaFoldDB" id="A0A0B7JTE2"/>
<dbReference type="SUPFAM" id="SSF57850">
    <property type="entry name" value="RING/U-box"/>
    <property type="match status" value="1"/>
</dbReference>
<keyword evidence="1" id="KW-0479">Metal-binding</keyword>
<organism evidence="6">
    <name type="scientific">Bionectria ochroleuca</name>
    <name type="common">Gliocladium roseum</name>
    <dbReference type="NCBI Taxonomy" id="29856"/>
    <lineage>
        <taxon>Eukaryota</taxon>
        <taxon>Fungi</taxon>
        <taxon>Dikarya</taxon>
        <taxon>Ascomycota</taxon>
        <taxon>Pezizomycotina</taxon>
        <taxon>Sordariomycetes</taxon>
        <taxon>Hypocreomycetidae</taxon>
        <taxon>Hypocreales</taxon>
        <taxon>Bionectriaceae</taxon>
        <taxon>Clonostachys</taxon>
    </lineage>
</organism>
<dbReference type="Pfam" id="PF06985">
    <property type="entry name" value="HET"/>
    <property type="match status" value="1"/>
</dbReference>
<dbReference type="Gene3D" id="3.30.60.90">
    <property type="match status" value="1"/>
</dbReference>
<dbReference type="PROSITE" id="PS50135">
    <property type="entry name" value="ZF_ZZ_2"/>
    <property type="match status" value="1"/>
</dbReference>
<dbReference type="PANTHER" id="PTHR24148">
    <property type="entry name" value="ANKYRIN REPEAT DOMAIN-CONTAINING PROTEIN 39 HOMOLOG-RELATED"/>
    <property type="match status" value="1"/>
</dbReference>
<keyword evidence="3" id="KW-0862">Zinc</keyword>
<evidence type="ECO:0000256" key="3">
    <source>
        <dbReference type="ARBA" id="ARBA00022833"/>
    </source>
</evidence>
<evidence type="ECO:0000259" key="5">
    <source>
        <dbReference type="PROSITE" id="PS50135"/>
    </source>
</evidence>